<feature type="domain" description="SusD-like N-terminal" evidence="8">
    <location>
        <begin position="76"/>
        <end position="231"/>
    </location>
</feature>
<keyword evidence="4" id="KW-0472">Membrane</keyword>
<comment type="similarity">
    <text evidence="2">Belongs to the SusD family.</text>
</comment>
<dbReference type="PROSITE" id="PS51257">
    <property type="entry name" value="PROKAR_LIPOPROTEIN"/>
    <property type="match status" value="1"/>
</dbReference>
<gene>
    <name evidence="9" type="ORF">ACFFGT_02095</name>
</gene>
<dbReference type="InterPro" id="IPR012944">
    <property type="entry name" value="SusD_RagB_dom"/>
</dbReference>
<evidence type="ECO:0000256" key="5">
    <source>
        <dbReference type="ARBA" id="ARBA00023237"/>
    </source>
</evidence>
<feature type="signal peptide" evidence="6">
    <location>
        <begin position="1"/>
        <end position="21"/>
    </location>
</feature>
<dbReference type="Pfam" id="PF14322">
    <property type="entry name" value="SusD-like_3"/>
    <property type="match status" value="1"/>
</dbReference>
<evidence type="ECO:0000256" key="1">
    <source>
        <dbReference type="ARBA" id="ARBA00004442"/>
    </source>
</evidence>
<name>A0ABV6L0P7_9SPHI</name>
<dbReference type="InterPro" id="IPR011990">
    <property type="entry name" value="TPR-like_helical_dom_sf"/>
</dbReference>
<sequence length="558" mass="62277">MKNISKYTALMAAMSISLLTACKKDYLNTTPTNLISNESIFADSALTEAYVVGRYIGVTLTSENTGPSFQRGFDSPFMSSATDESIHTQDAGSNLLQQGIQTPDNESWMGNFWIRGYRSIREVNYALANIDAVPMSTYTKNRLKAELHFIRAYRYHDLLRTYGDVPLVGDKVWGLDDRNFDPLYVRSPVQDVIKYAVSELDLAIQGLKGINLAEGRASMPAAMALKARLLLYSASPLYTGGANDPTKWTAASAAAKAVMDLNSFSLYSNYRNEFLINKTSEDIYERVYSSTGGHSALELTNGPNGYNGWGGNTPLQNFIDAFETKDGKTITDPSSGYNPQDPYTNRDPRLAATVLYNGHPYRGRNVETFVPGGLDSKDGIGAWNTTHSGYYLLKYMDESLNAGDQNNLYKDQTQTQPFKYIRYAEVLLNFAEAQNEAVGPDNSVYSALNQIRARVGMPPVTPGLSQSAMRDKIRNERQVELCFEDHRFYDVRRWKIANVTENVPAYGILPTKNANGTITYTKFIALTNRHFEDKNYWMPIPQSEILASGGKLKQNPGY</sequence>
<dbReference type="EMBL" id="JBHLTS010000004">
    <property type="protein sequence ID" value="MFC0512964.1"/>
    <property type="molecule type" value="Genomic_DNA"/>
</dbReference>
<proteinExistence type="inferred from homology"/>
<dbReference type="InterPro" id="IPR033985">
    <property type="entry name" value="SusD-like_N"/>
</dbReference>
<dbReference type="Gene3D" id="1.25.40.390">
    <property type="match status" value="1"/>
</dbReference>
<protein>
    <submittedName>
        <fullName evidence="9">RagB/SusD family nutrient uptake outer membrane protein</fullName>
    </submittedName>
</protein>
<evidence type="ECO:0000256" key="6">
    <source>
        <dbReference type="SAM" id="SignalP"/>
    </source>
</evidence>
<comment type="subcellular location">
    <subcellularLocation>
        <location evidence="1">Cell outer membrane</location>
    </subcellularLocation>
</comment>
<feature type="chain" id="PRO_5045140511" evidence="6">
    <location>
        <begin position="22"/>
        <end position="558"/>
    </location>
</feature>
<dbReference type="SUPFAM" id="SSF48452">
    <property type="entry name" value="TPR-like"/>
    <property type="match status" value="1"/>
</dbReference>
<evidence type="ECO:0000256" key="4">
    <source>
        <dbReference type="ARBA" id="ARBA00023136"/>
    </source>
</evidence>
<evidence type="ECO:0000313" key="9">
    <source>
        <dbReference type="EMBL" id="MFC0512964.1"/>
    </source>
</evidence>
<comment type="caution">
    <text evidence="9">The sequence shown here is derived from an EMBL/GenBank/DDBJ whole genome shotgun (WGS) entry which is preliminary data.</text>
</comment>
<keyword evidence="3 6" id="KW-0732">Signal</keyword>
<accession>A0ABV6L0P7</accession>
<keyword evidence="10" id="KW-1185">Reference proteome</keyword>
<dbReference type="Proteomes" id="UP001589828">
    <property type="component" value="Unassembled WGS sequence"/>
</dbReference>
<evidence type="ECO:0000259" key="8">
    <source>
        <dbReference type="Pfam" id="PF14322"/>
    </source>
</evidence>
<evidence type="ECO:0000259" key="7">
    <source>
        <dbReference type="Pfam" id="PF07980"/>
    </source>
</evidence>
<reference evidence="9 10" key="1">
    <citation type="submission" date="2024-09" db="EMBL/GenBank/DDBJ databases">
        <authorList>
            <person name="Sun Q."/>
            <person name="Mori K."/>
        </authorList>
    </citation>
    <scope>NUCLEOTIDE SEQUENCE [LARGE SCALE GENOMIC DNA]</scope>
    <source>
        <strain evidence="9 10">NCAIM B.02415</strain>
    </source>
</reference>
<keyword evidence="5" id="KW-0998">Cell outer membrane</keyword>
<dbReference type="RefSeq" id="WP_377020839.1">
    <property type="nucleotide sequence ID" value="NZ_JBHLTS010000004.1"/>
</dbReference>
<dbReference type="Pfam" id="PF07980">
    <property type="entry name" value="SusD_RagB"/>
    <property type="match status" value="1"/>
</dbReference>
<evidence type="ECO:0000256" key="2">
    <source>
        <dbReference type="ARBA" id="ARBA00006275"/>
    </source>
</evidence>
<evidence type="ECO:0000313" key="10">
    <source>
        <dbReference type="Proteomes" id="UP001589828"/>
    </source>
</evidence>
<organism evidence="9 10">
    <name type="scientific">Mucilaginibacter angelicae</name>
    <dbReference type="NCBI Taxonomy" id="869718"/>
    <lineage>
        <taxon>Bacteria</taxon>
        <taxon>Pseudomonadati</taxon>
        <taxon>Bacteroidota</taxon>
        <taxon>Sphingobacteriia</taxon>
        <taxon>Sphingobacteriales</taxon>
        <taxon>Sphingobacteriaceae</taxon>
        <taxon>Mucilaginibacter</taxon>
    </lineage>
</organism>
<evidence type="ECO:0000256" key="3">
    <source>
        <dbReference type="ARBA" id="ARBA00022729"/>
    </source>
</evidence>
<feature type="domain" description="RagB/SusD" evidence="7">
    <location>
        <begin position="275"/>
        <end position="558"/>
    </location>
</feature>